<organism evidence="2 4">
    <name type="scientific">Moraxella lacunata</name>
    <dbReference type="NCBI Taxonomy" id="477"/>
    <lineage>
        <taxon>Bacteria</taxon>
        <taxon>Pseudomonadati</taxon>
        <taxon>Pseudomonadota</taxon>
        <taxon>Gammaproteobacteria</taxon>
        <taxon>Moraxellales</taxon>
        <taxon>Moraxellaceae</taxon>
        <taxon>Moraxella</taxon>
    </lineage>
</organism>
<evidence type="ECO:0000313" key="4">
    <source>
        <dbReference type="Proteomes" id="UP000191025"/>
    </source>
</evidence>
<reference evidence="4" key="1">
    <citation type="submission" date="2017-03" db="EMBL/GenBank/DDBJ databases">
        <title>Draft genome sequence of Moraxella equi CCUG 4950T type strain.</title>
        <authorList>
            <person name="Salva-Serra F."/>
            <person name="Engstrom-Jakobsson H."/>
            <person name="Thorell K."/>
            <person name="Jaen-Luchoro D."/>
            <person name="Gonzales-Siles L."/>
            <person name="Karlsson R."/>
            <person name="Yazdan S."/>
            <person name="Boulund F."/>
            <person name="Johnning A."/>
            <person name="Engstrand L."/>
            <person name="Kristiansson E."/>
            <person name="Moore E."/>
        </authorList>
    </citation>
    <scope>NUCLEOTIDE SEQUENCE [LARGE SCALE GENOMIC DNA]</scope>
    <source>
        <strain evidence="4">CCUG 4441</strain>
    </source>
</reference>
<reference evidence="3 5" key="3">
    <citation type="submission" date="2018-06" db="EMBL/GenBank/DDBJ databases">
        <authorList>
            <consortium name="Pathogen Informatics"/>
            <person name="Doyle S."/>
        </authorList>
    </citation>
    <scope>NUCLEOTIDE SEQUENCE [LARGE SCALE GENOMIC DNA]</scope>
    <source>
        <strain evidence="3 5">NCTC7911</strain>
    </source>
</reference>
<gene>
    <name evidence="2" type="ORF">B5J94_03480</name>
    <name evidence="3" type="ORF">NCTC7911_02556</name>
</gene>
<feature type="transmembrane region" description="Helical" evidence="1">
    <location>
        <begin position="143"/>
        <end position="166"/>
    </location>
</feature>
<feature type="transmembrane region" description="Helical" evidence="1">
    <location>
        <begin position="103"/>
        <end position="123"/>
    </location>
</feature>
<keyword evidence="1" id="KW-0472">Membrane</keyword>
<feature type="transmembrane region" description="Helical" evidence="1">
    <location>
        <begin position="27"/>
        <end position="47"/>
    </location>
</feature>
<name>A0A1V4H0J2_MORLA</name>
<dbReference type="EMBL" id="MXAN01000016">
    <property type="protein sequence ID" value="OPH38395.1"/>
    <property type="molecule type" value="Genomic_DNA"/>
</dbReference>
<evidence type="ECO:0000313" key="2">
    <source>
        <dbReference type="EMBL" id="OPH38395.1"/>
    </source>
</evidence>
<feature type="transmembrane region" description="Helical" evidence="1">
    <location>
        <begin position="67"/>
        <end position="91"/>
    </location>
</feature>
<feature type="transmembrane region" description="Helical" evidence="1">
    <location>
        <begin position="178"/>
        <end position="198"/>
    </location>
</feature>
<sequence length="519" mass="60312">MKRQVKFNPKIQKVRELDEYDKNLQKILWLILGIYGLSLILPAFGWVNHKSEVANMELGWQVLVYDLPLGWLYVFFGGLGGLAVYANLVFARITVSLYAGKEISYIHNTLLMIFLALLSFVVVEPSGGALGDAGSTDWHDNDIVHVWSYGAYCWFFALFATAYVVIARSINPEKLFHIRNFIISFIAVLTLLLGVQYYRYAKANDIEKERYFHKKVILTTVKMSGVEYNPPQKSGIVLNKDDVIQIKNPVELDKSFIKRVQDDKNLWVIYNSRHQLAEILPKMQVDYIYENNKNHHKISDENGNVLWQTDDETFAREYHQDVQEFFSILEPPKLANSQDEFFVNNIQKEKFSPSAQCQFEIIETKYDSDNLYDGDYFGLYGKKFYIKLEKGNISEYQLWCGKNYDILIKPKEYDREMSAILFDKRLKQPVAQFFWVYTDIVGIPRDFNGHKIVQAKEALSSDKKIEELQIKWMHINGKGLYDSDKEDIIDKPSDNPNKKSDPIILGKVGQEYVLLLDVR</sequence>
<dbReference type="Proteomes" id="UP000191025">
    <property type="component" value="Unassembled WGS sequence"/>
</dbReference>
<keyword evidence="1" id="KW-1133">Transmembrane helix</keyword>
<dbReference type="EMBL" id="UGQC01000001">
    <property type="protein sequence ID" value="STZ01135.1"/>
    <property type="molecule type" value="Genomic_DNA"/>
</dbReference>
<keyword evidence="5" id="KW-1185">Reference proteome</keyword>
<evidence type="ECO:0000313" key="5">
    <source>
        <dbReference type="Proteomes" id="UP000254107"/>
    </source>
</evidence>
<reference evidence="2" key="2">
    <citation type="submission" date="2017-03" db="EMBL/GenBank/DDBJ databases">
        <authorList>
            <person name="Afonso C.L."/>
            <person name="Miller P.J."/>
            <person name="Scott M.A."/>
            <person name="Spackman E."/>
            <person name="Goraichik I."/>
            <person name="Dimitrov K.M."/>
            <person name="Suarez D.L."/>
            <person name="Swayne D.E."/>
        </authorList>
    </citation>
    <scope>NUCLEOTIDE SEQUENCE</scope>
    <source>
        <strain evidence="2">CCUG 4441</strain>
    </source>
</reference>
<dbReference type="Proteomes" id="UP000254107">
    <property type="component" value="Unassembled WGS sequence"/>
</dbReference>
<dbReference type="GeneID" id="302271059"/>
<proteinExistence type="predicted"/>
<accession>A0A1V4H0J2</accession>
<dbReference type="RefSeq" id="WP_062500760.1">
    <property type="nucleotide sequence ID" value="NZ_MXAN01000016.1"/>
</dbReference>
<evidence type="ECO:0000313" key="3">
    <source>
        <dbReference type="EMBL" id="STZ01135.1"/>
    </source>
</evidence>
<evidence type="ECO:0000256" key="1">
    <source>
        <dbReference type="SAM" id="Phobius"/>
    </source>
</evidence>
<keyword evidence="1" id="KW-0812">Transmembrane</keyword>
<dbReference type="AlphaFoldDB" id="A0A1V4H0J2"/>
<protein>
    <submittedName>
        <fullName evidence="2">Uncharacterized protein</fullName>
    </submittedName>
</protein>